<comment type="subcellular location">
    <subcellularLocation>
        <location evidence="1">Cell membrane</location>
        <topology evidence="1">Multi-pass membrane protein</topology>
    </subcellularLocation>
</comment>
<evidence type="ECO:0000256" key="5">
    <source>
        <dbReference type="ARBA" id="ARBA00022741"/>
    </source>
</evidence>
<dbReference type="Proteomes" id="UP000590740">
    <property type="component" value="Unassembled WGS sequence"/>
</dbReference>
<keyword evidence="5" id="KW-0547">Nucleotide-binding</keyword>
<dbReference type="PROSITE" id="PS50929">
    <property type="entry name" value="ABC_TM1F"/>
    <property type="match status" value="1"/>
</dbReference>
<dbReference type="InterPro" id="IPR003439">
    <property type="entry name" value="ABC_transporter-like_ATP-bd"/>
</dbReference>
<keyword evidence="13" id="KW-1185">Reference proteome</keyword>
<dbReference type="EMBL" id="JACHIG010000001">
    <property type="protein sequence ID" value="MBB5031429.1"/>
    <property type="molecule type" value="Genomic_DNA"/>
</dbReference>
<keyword evidence="6 12" id="KW-0067">ATP-binding</keyword>
<evidence type="ECO:0000256" key="2">
    <source>
        <dbReference type="ARBA" id="ARBA00022448"/>
    </source>
</evidence>
<keyword evidence="3" id="KW-1003">Cell membrane</keyword>
<keyword evidence="2" id="KW-0813">Transport</keyword>
<evidence type="ECO:0000259" key="11">
    <source>
        <dbReference type="PROSITE" id="PS50929"/>
    </source>
</evidence>
<feature type="transmembrane region" description="Helical" evidence="9">
    <location>
        <begin position="245"/>
        <end position="270"/>
    </location>
</feature>
<dbReference type="Pfam" id="PF00664">
    <property type="entry name" value="ABC_membrane"/>
    <property type="match status" value="1"/>
</dbReference>
<accession>A0A7W8DIT0</accession>
<dbReference type="GO" id="GO:0016887">
    <property type="term" value="F:ATP hydrolysis activity"/>
    <property type="evidence" value="ECO:0007669"/>
    <property type="project" value="InterPro"/>
</dbReference>
<reference evidence="12 13" key="1">
    <citation type="submission" date="2020-08" db="EMBL/GenBank/DDBJ databases">
        <title>Genomic Encyclopedia of Type Strains, Phase IV (KMG-IV): sequencing the most valuable type-strain genomes for metagenomic binning, comparative biology and taxonomic classification.</title>
        <authorList>
            <person name="Goeker M."/>
        </authorList>
    </citation>
    <scope>NUCLEOTIDE SEQUENCE [LARGE SCALE GENOMIC DNA]</scope>
    <source>
        <strain evidence="12 13">DSM 12252</strain>
    </source>
</reference>
<dbReference type="PANTHER" id="PTHR43394">
    <property type="entry name" value="ATP-DEPENDENT PERMEASE MDL1, MITOCHONDRIAL"/>
    <property type="match status" value="1"/>
</dbReference>
<dbReference type="SUPFAM" id="SSF90123">
    <property type="entry name" value="ABC transporter transmembrane region"/>
    <property type="match status" value="1"/>
</dbReference>
<dbReference type="Pfam" id="PF00005">
    <property type="entry name" value="ABC_tran"/>
    <property type="match status" value="1"/>
</dbReference>
<dbReference type="PROSITE" id="PS50893">
    <property type="entry name" value="ABC_TRANSPORTER_2"/>
    <property type="match status" value="1"/>
</dbReference>
<feature type="transmembrane region" description="Helical" evidence="9">
    <location>
        <begin position="170"/>
        <end position="189"/>
    </location>
</feature>
<dbReference type="InterPro" id="IPR017871">
    <property type="entry name" value="ABC_transporter-like_CS"/>
</dbReference>
<evidence type="ECO:0000256" key="7">
    <source>
        <dbReference type="ARBA" id="ARBA00022989"/>
    </source>
</evidence>
<sequence>MTSAPEPMTNTSALRRLLGFARGHWRIALLQLALAVGGTGLIYVFPGVVRWFVDEIIPQRRGDLIWRAGGLALLAFALREGLFYVRTRVNCTFEQRMITDLRGRLHRKMARLPLGWFDHQSTGDILTKLADDVPATQRVILEGIEQGSTALLQIVVTAIVMLVADMKLALLVLAPTPFIAAGGWIYSRWVSPRATAAREATSALNATLHDTITGIRQIKSYTAEEMRQWKFLAASQRLQERQTRLMAAWAFYAPSMTLLGNAGLVLLLMAGSWWCVQGAMTAGRLMEFLLLVGFLYEPISRLHGVNQTLLSGLAAAKRVFAILEDEQEEDLDAGAAPEPAAIRGEISFENVSFSYRADKPVLHGISLHAARHQTVAIVGATGSGKSTVFQLLARFYDPQSGRIWLDGQPLEKMSKRTLRQALAYVTQEAFLFAGTVRENLLLGRPDADDDALWHALREASAADFVQRLPEGLDAEVGERGVLLSGGERQRLALARAFLKDAPILLLDEATSAVDVKSERLIQDALARLRANRTSLVIAHRLSTIVSADVIYVLHHGRILAHGRHEELLQTCPYYREMAALAFEGDADTGFLKTA</sequence>
<evidence type="ECO:0000256" key="8">
    <source>
        <dbReference type="ARBA" id="ARBA00023136"/>
    </source>
</evidence>
<feature type="transmembrane region" description="Helical" evidence="9">
    <location>
        <begin position="25"/>
        <end position="45"/>
    </location>
</feature>
<dbReference type="EC" id="3.6.3.-" evidence="12"/>
<feature type="domain" description="ABC transporter" evidence="10">
    <location>
        <begin position="346"/>
        <end position="580"/>
    </location>
</feature>
<dbReference type="InterPro" id="IPR036640">
    <property type="entry name" value="ABC1_TM_sf"/>
</dbReference>
<dbReference type="Gene3D" id="3.40.50.300">
    <property type="entry name" value="P-loop containing nucleotide triphosphate hydrolases"/>
    <property type="match status" value="1"/>
</dbReference>
<keyword evidence="7 9" id="KW-1133">Transmembrane helix</keyword>
<feature type="domain" description="ABC transmembrane type-1" evidence="11">
    <location>
        <begin position="32"/>
        <end position="311"/>
    </location>
</feature>
<dbReference type="RefSeq" id="WP_184338352.1">
    <property type="nucleotide sequence ID" value="NZ_JACHIG010000001.1"/>
</dbReference>
<evidence type="ECO:0000256" key="3">
    <source>
        <dbReference type="ARBA" id="ARBA00022475"/>
    </source>
</evidence>
<dbReference type="CDD" id="cd18778">
    <property type="entry name" value="ABC_6TM_exporter_like"/>
    <property type="match status" value="1"/>
</dbReference>
<dbReference type="PANTHER" id="PTHR43394:SF1">
    <property type="entry name" value="ATP-BINDING CASSETTE SUB-FAMILY B MEMBER 10, MITOCHONDRIAL"/>
    <property type="match status" value="1"/>
</dbReference>
<feature type="transmembrane region" description="Helical" evidence="9">
    <location>
        <begin position="65"/>
        <end position="85"/>
    </location>
</feature>
<dbReference type="InterPro" id="IPR003593">
    <property type="entry name" value="AAA+_ATPase"/>
</dbReference>
<keyword evidence="12" id="KW-0378">Hydrolase</keyword>
<dbReference type="Gene3D" id="1.20.1560.10">
    <property type="entry name" value="ABC transporter type 1, transmembrane domain"/>
    <property type="match status" value="1"/>
</dbReference>
<dbReference type="GO" id="GO:0005886">
    <property type="term" value="C:plasma membrane"/>
    <property type="evidence" value="ECO:0007669"/>
    <property type="project" value="UniProtKB-SubCell"/>
</dbReference>
<dbReference type="FunFam" id="3.40.50.300:FF:000221">
    <property type="entry name" value="Multidrug ABC transporter ATP-binding protein"/>
    <property type="match status" value="1"/>
</dbReference>
<dbReference type="SUPFAM" id="SSF52540">
    <property type="entry name" value="P-loop containing nucleoside triphosphate hydrolases"/>
    <property type="match status" value="1"/>
</dbReference>
<dbReference type="CDD" id="cd03254">
    <property type="entry name" value="ABCC_Glucan_exporter_like"/>
    <property type="match status" value="1"/>
</dbReference>
<comment type="caution">
    <text evidence="12">The sequence shown here is derived from an EMBL/GenBank/DDBJ whole genome shotgun (WGS) entry which is preliminary data.</text>
</comment>
<evidence type="ECO:0000313" key="12">
    <source>
        <dbReference type="EMBL" id="MBB5031429.1"/>
    </source>
</evidence>
<evidence type="ECO:0000256" key="4">
    <source>
        <dbReference type="ARBA" id="ARBA00022692"/>
    </source>
</evidence>
<evidence type="ECO:0000256" key="9">
    <source>
        <dbReference type="SAM" id="Phobius"/>
    </source>
</evidence>
<keyword evidence="8 9" id="KW-0472">Membrane</keyword>
<dbReference type="GO" id="GO:0005524">
    <property type="term" value="F:ATP binding"/>
    <property type="evidence" value="ECO:0007669"/>
    <property type="project" value="UniProtKB-KW"/>
</dbReference>
<proteinExistence type="predicted"/>
<gene>
    <name evidence="12" type="ORF">HNQ65_000983</name>
</gene>
<dbReference type="InterPro" id="IPR027417">
    <property type="entry name" value="P-loop_NTPase"/>
</dbReference>
<protein>
    <submittedName>
        <fullName evidence="12">ATP-binding cassette subfamily B protein/subfamily B ATP-binding cassette protein MsbA</fullName>
        <ecNumber evidence="12">3.6.3.-</ecNumber>
    </submittedName>
</protein>
<dbReference type="AlphaFoldDB" id="A0A7W8DIT0"/>
<evidence type="ECO:0000256" key="6">
    <source>
        <dbReference type="ARBA" id="ARBA00022840"/>
    </source>
</evidence>
<dbReference type="PROSITE" id="PS00211">
    <property type="entry name" value="ABC_TRANSPORTER_1"/>
    <property type="match status" value="1"/>
</dbReference>
<dbReference type="InterPro" id="IPR039421">
    <property type="entry name" value="Type_1_exporter"/>
</dbReference>
<evidence type="ECO:0000313" key="13">
    <source>
        <dbReference type="Proteomes" id="UP000590740"/>
    </source>
</evidence>
<feature type="transmembrane region" description="Helical" evidence="9">
    <location>
        <begin position="147"/>
        <end position="164"/>
    </location>
</feature>
<dbReference type="SMART" id="SM00382">
    <property type="entry name" value="AAA"/>
    <property type="match status" value="1"/>
</dbReference>
<dbReference type="GO" id="GO:0015421">
    <property type="term" value="F:ABC-type oligopeptide transporter activity"/>
    <property type="evidence" value="ECO:0007669"/>
    <property type="project" value="TreeGrafter"/>
</dbReference>
<organism evidence="12 13">
    <name type="scientific">Prosthecobacter vanneervenii</name>
    <dbReference type="NCBI Taxonomy" id="48466"/>
    <lineage>
        <taxon>Bacteria</taxon>
        <taxon>Pseudomonadati</taxon>
        <taxon>Verrucomicrobiota</taxon>
        <taxon>Verrucomicrobiia</taxon>
        <taxon>Verrucomicrobiales</taxon>
        <taxon>Verrucomicrobiaceae</taxon>
        <taxon>Prosthecobacter</taxon>
    </lineage>
</organism>
<keyword evidence="4 9" id="KW-0812">Transmembrane</keyword>
<evidence type="ECO:0000256" key="1">
    <source>
        <dbReference type="ARBA" id="ARBA00004651"/>
    </source>
</evidence>
<evidence type="ECO:0000259" key="10">
    <source>
        <dbReference type="PROSITE" id="PS50893"/>
    </source>
</evidence>
<name>A0A7W8DIT0_9BACT</name>
<dbReference type="InterPro" id="IPR011527">
    <property type="entry name" value="ABC1_TM_dom"/>
</dbReference>